<evidence type="ECO:0008006" key="6">
    <source>
        <dbReference type="Google" id="ProtNLM"/>
    </source>
</evidence>
<dbReference type="Proteomes" id="UP000252038">
    <property type="component" value="Chromosome"/>
</dbReference>
<keyword evidence="2" id="KW-0472">Membrane</keyword>
<evidence type="ECO:0000313" key="4">
    <source>
        <dbReference type="EMBL" id="AXE35297.1"/>
    </source>
</evidence>
<accession>A0A344UJ49</accession>
<feature type="chain" id="PRO_5016566145" description="DUF4349 domain-containing protein" evidence="3">
    <location>
        <begin position="20"/>
        <end position="276"/>
    </location>
</feature>
<gene>
    <name evidence="4" type="ORF">DK843_13960</name>
</gene>
<feature type="transmembrane region" description="Helical" evidence="2">
    <location>
        <begin position="228"/>
        <end position="249"/>
    </location>
</feature>
<evidence type="ECO:0000256" key="2">
    <source>
        <dbReference type="SAM" id="Phobius"/>
    </source>
</evidence>
<keyword evidence="2" id="KW-1133">Transmembrane helix</keyword>
<evidence type="ECO:0000256" key="3">
    <source>
        <dbReference type="SAM" id="SignalP"/>
    </source>
</evidence>
<dbReference type="AlphaFoldDB" id="A0A344UJ49"/>
<dbReference type="EMBL" id="CP029554">
    <property type="protein sequence ID" value="AXE35297.1"/>
    <property type="molecule type" value="Genomic_DNA"/>
</dbReference>
<protein>
    <recommendedName>
        <fullName evidence="6">DUF4349 domain-containing protein</fullName>
    </recommendedName>
</protein>
<feature type="region of interest" description="Disordered" evidence="1">
    <location>
        <begin position="28"/>
        <end position="53"/>
    </location>
</feature>
<name>A0A344UJ49_9NEIS</name>
<keyword evidence="3" id="KW-0732">Signal</keyword>
<proteinExistence type="predicted"/>
<dbReference type="PROSITE" id="PS51257">
    <property type="entry name" value="PROKAR_LIPOPROTEIN"/>
    <property type="match status" value="1"/>
</dbReference>
<evidence type="ECO:0000313" key="5">
    <source>
        <dbReference type="Proteomes" id="UP000252038"/>
    </source>
</evidence>
<feature type="signal peptide" evidence="3">
    <location>
        <begin position="1"/>
        <end position="19"/>
    </location>
</feature>
<keyword evidence="2" id="KW-0812">Transmembrane</keyword>
<organism evidence="4 5">
    <name type="scientific">Chromobacterium phragmitis</name>
    <dbReference type="NCBI Taxonomy" id="2202141"/>
    <lineage>
        <taxon>Bacteria</taxon>
        <taxon>Pseudomonadati</taxon>
        <taxon>Pseudomonadota</taxon>
        <taxon>Betaproteobacteria</taxon>
        <taxon>Neisseriales</taxon>
        <taxon>Chromobacteriaceae</taxon>
        <taxon>Chromobacterium</taxon>
    </lineage>
</organism>
<dbReference type="RefSeq" id="WP_114073561.1">
    <property type="nucleotide sequence ID" value="NZ_CP029554.1"/>
</dbReference>
<sequence>MRQNTSALLLAALLPVLLAGCGKKQMPSDAAMPSGVEASSPSGQPRIGGHGEDGSELQRLVARNLRHQLALAVPAGQVEARWLAVRTECLRLGCLLEEAAYSRYDDEGYNGEARVNARLPHGQVEPYLAFLRKQGVLMRQSSELNARRQEIAQLEQDVRDGAKTARDASAGKSAVLRQGLAEVARLQAEQAAISAAVLNTQPVSVELAPERPGIWQRSAQMLWQSAQALLTLCGLVLPFAAAGAALWWLARRFGKSRRAADDKRKIEDGNRDTSGN</sequence>
<evidence type="ECO:0000256" key="1">
    <source>
        <dbReference type="SAM" id="MobiDB-lite"/>
    </source>
</evidence>
<reference evidence="4 5" key="1">
    <citation type="submission" date="2018-05" db="EMBL/GenBank/DDBJ databases">
        <title>Genome sequencing, assembly and analysis of the novel insecticidal bacterium, Chromobacterium phragmitis.</title>
        <authorList>
            <person name="Sparks M.E."/>
            <person name="Blackburn M.B."/>
            <person name="Gundersen-Rindal D.E."/>
        </authorList>
    </citation>
    <scope>NUCLEOTIDE SEQUENCE [LARGE SCALE GENOMIC DNA]</scope>
    <source>
        <strain evidence="4">IIBBL 274-1</strain>
    </source>
</reference>
<dbReference type="KEGG" id="chrb:DK843_13960"/>